<dbReference type="CDD" id="cd00325">
    <property type="entry name" value="chitinase_GH19"/>
    <property type="match status" value="1"/>
</dbReference>
<evidence type="ECO:0000259" key="4">
    <source>
        <dbReference type="PROSITE" id="PS00022"/>
    </source>
</evidence>
<dbReference type="GO" id="GO:0006032">
    <property type="term" value="P:chitin catabolic process"/>
    <property type="evidence" value="ECO:0007669"/>
    <property type="project" value="InterPro"/>
</dbReference>
<dbReference type="GeneID" id="25910793"/>
<dbReference type="STRING" id="667725.A0A0L0FKE7"/>
<dbReference type="PANTHER" id="PTHR22595:SF79">
    <property type="entry name" value="CHITINASE 12"/>
    <property type="match status" value="1"/>
</dbReference>
<gene>
    <name evidence="7" type="ORF">SARC_10289</name>
</gene>
<evidence type="ECO:0000256" key="1">
    <source>
        <dbReference type="ARBA" id="ARBA00022821"/>
    </source>
</evidence>
<dbReference type="RefSeq" id="XP_014151151.1">
    <property type="nucleotide sequence ID" value="XM_014295676.1"/>
</dbReference>
<feature type="domain" description="EGF-like" evidence="4 6">
    <location>
        <begin position="337"/>
        <end position="348"/>
    </location>
</feature>
<dbReference type="PANTHER" id="PTHR22595">
    <property type="entry name" value="CHITINASE-RELATED"/>
    <property type="match status" value="1"/>
</dbReference>
<dbReference type="eggNOG" id="KOG1225">
    <property type="taxonomic scope" value="Eukaryota"/>
</dbReference>
<dbReference type="PROSITE" id="PS00022">
    <property type="entry name" value="EGF_1"/>
    <property type="match status" value="6"/>
</dbReference>
<dbReference type="eggNOG" id="KOG4742">
    <property type="taxonomic scope" value="Eukaryota"/>
</dbReference>
<evidence type="ECO:0000256" key="3">
    <source>
        <dbReference type="SAM" id="SignalP"/>
    </source>
</evidence>
<evidence type="ECO:0000313" key="8">
    <source>
        <dbReference type="Proteomes" id="UP000054560"/>
    </source>
</evidence>
<protein>
    <recommendedName>
        <fullName evidence="9">Chitinase</fullName>
    </recommendedName>
</protein>
<dbReference type="Pfam" id="PF23106">
    <property type="entry name" value="EGF_Teneurin"/>
    <property type="match status" value="2"/>
</dbReference>
<dbReference type="Pfam" id="PF25024">
    <property type="entry name" value="EGF_TEN"/>
    <property type="match status" value="1"/>
</dbReference>
<evidence type="ECO:0008006" key="9">
    <source>
        <dbReference type="Google" id="ProtNLM"/>
    </source>
</evidence>
<dbReference type="SUPFAM" id="SSF57196">
    <property type="entry name" value="EGF/Laminin"/>
    <property type="match status" value="3"/>
</dbReference>
<keyword evidence="1" id="KW-0611">Plant defense</keyword>
<dbReference type="Gene3D" id="2.10.25.10">
    <property type="entry name" value="Laminin"/>
    <property type="match status" value="5"/>
</dbReference>
<dbReference type="Gene3D" id="3.30.20.10">
    <property type="entry name" value="Endochitinase, domain 2"/>
    <property type="match status" value="1"/>
</dbReference>
<feature type="domain" description="EGF-like" evidence="4">
    <location>
        <begin position="65"/>
        <end position="76"/>
    </location>
</feature>
<keyword evidence="3" id="KW-0732">Signal</keyword>
<dbReference type="Gene3D" id="1.10.530.10">
    <property type="match status" value="1"/>
</dbReference>
<proteinExistence type="predicted"/>
<dbReference type="EMBL" id="KQ242793">
    <property type="protein sequence ID" value="KNC77249.1"/>
    <property type="molecule type" value="Genomic_DNA"/>
</dbReference>
<evidence type="ECO:0000256" key="2">
    <source>
        <dbReference type="ARBA" id="ARBA00023157"/>
    </source>
</evidence>
<dbReference type="GO" id="GO:0016998">
    <property type="term" value="P:cell wall macromolecule catabolic process"/>
    <property type="evidence" value="ECO:0007669"/>
    <property type="project" value="InterPro"/>
</dbReference>
<dbReference type="OrthoDB" id="5985073at2759"/>
<sequence length="652" mass="68165">MHVIISIVVCMEVAAPVHALALHGSCSTGSCTCKDGYTGTQCDLAPDLCASTDCGAHGVCNLGVCTCSNNYSGLNCDSAPDLCASLDCSAHGICNVGSCSCTDGYMGTQCSVAPDLCANVFCGAYGDCDAGVCKCTVNYSGINCDIAPDLCANVDCGTHGICNTGLCICNDDYTGPLCDVVPDLCANIACGEHGTCDAGVCKCTDNYGGASCDVAPNLCIDVDCGQNGSCDAGACECTAGYTGTQCEIDSDGSDNGSTDSACGTCRGCLWVAHNACYVSTEAACNVYKDEGYTYCGETDGSVDDDDQGGDGGDQGGTPDACATVECGVNGSCDAGVCVCAQGYSGTFCSENQGGTPDICATVDCGANGSCDAGVCVCAQGYSGTFCSVADDDNNVPGSLRNLLTQTQFDEMFNLRQASGSCQDGIDKLTYENLLAAVDQYYPAFANEGSDEAKLREIAAFLGQISQEITGWWAGQQYGWGLCFISEVGCENGCSQYSDFSNTQYPPTAGRSYHGRGAIQITWNYNYGALSEVLFNGDKNVLLDNPDLLIKDGVLAFRASLWFWMTAQYPKQSSHAVMIDAAVECSSAGRYNGFGRTTNIINGGLECQMPTPQKVQNRVNYYLRYASILQVDTGQHLYCDQMINYNNMGYCSN</sequence>
<keyword evidence="2" id="KW-1015">Disulfide bond</keyword>
<feature type="signal peptide" evidence="3">
    <location>
        <begin position="1"/>
        <end position="19"/>
    </location>
</feature>
<feature type="domain" description="EGF-like" evidence="4">
    <location>
        <begin position="167"/>
        <end position="178"/>
    </location>
</feature>
<dbReference type="PROSITE" id="PS01186">
    <property type="entry name" value="EGF_2"/>
    <property type="match status" value="4"/>
</dbReference>
<dbReference type="Proteomes" id="UP000054560">
    <property type="component" value="Unassembled WGS sequence"/>
</dbReference>
<dbReference type="AlphaFoldDB" id="A0A0L0FKE7"/>
<keyword evidence="8" id="KW-1185">Reference proteome</keyword>
<feature type="domain" description="EGF-like" evidence="4 6">
    <location>
        <begin position="99"/>
        <end position="110"/>
    </location>
</feature>
<reference evidence="7 8" key="1">
    <citation type="submission" date="2011-02" db="EMBL/GenBank/DDBJ databases">
        <title>The Genome Sequence of Sphaeroforma arctica JP610.</title>
        <authorList>
            <consortium name="The Broad Institute Genome Sequencing Platform"/>
            <person name="Russ C."/>
            <person name="Cuomo C."/>
            <person name="Young S.K."/>
            <person name="Zeng Q."/>
            <person name="Gargeya S."/>
            <person name="Alvarado L."/>
            <person name="Berlin A."/>
            <person name="Chapman S.B."/>
            <person name="Chen Z."/>
            <person name="Freedman E."/>
            <person name="Gellesch M."/>
            <person name="Goldberg J."/>
            <person name="Griggs A."/>
            <person name="Gujja S."/>
            <person name="Heilman E."/>
            <person name="Heiman D."/>
            <person name="Howarth C."/>
            <person name="Mehta T."/>
            <person name="Neiman D."/>
            <person name="Pearson M."/>
            <person name="Roberts A."/>
            <person name="Saif S."/>
            <person name="Shea T."/>
            <person name="Shenoy N."/>
            <person name="Sisk P."/>
            <person name="Stolte C."/>
            <person name="Sykes S."/>
            <person name="White J."/>
            <person name="Yandava C."/>
            <person name="Burger G."/>
            <person name="Gray M.W."/>
            <person name="Holland P.W.H."/>
            <person name="King N."/>
            <person name="Lang F.B.F."/>
            <person name="Roger A.J."/>
            <person name="Ruiz-Trillo I."/>
            <person name="Haas B."/>
            <person name="Nusbaum C."/>
            <person name="Birren B."/>
        </authorList>
    </citation>
    <scope>NUCLEOTIDE SEQUENCE [LARGE SCALE GENOMIC DNA]</scope>
    <source>
        <strain evidence="7 8">JP610</strain>
    </source>
</reference>
<accession>A0A0L0FKE7</accession>
<dbReference type="PROSITE" id="PS00774">
    <property type="entry name" value="CHITINASE_19_2"/>
    <property type="match status" value="1"/>
</dbReference>
<dbReference type="SMART" id="SM00181">
    <property type="entry name" value="EGF"/>
    <property type="match status" value="8"/>
</dbReference>
<evidence type="ECO:0000259" key="5">
    <source>
        <dbReference type="PROSITE" id="PS00774"/>
    </source>
</evidence>
<evidence type="ECO:0000313" key="7">
    <source>
        <dbReference type="EMBL" id="KNC77249.1"/>
    </source>
</evidence>
<dbReference type="GO" id="GO:0004568">
    <property type="term" value="F:chitinase activity"/>
    <property type="evidence" value="ECO:0007669"/>
    <property type="project" value="InterPro"/>
</dbReference>
<name>A0A0L0FKE7_9EUKA</name>
<dbReference type="GO" id="GO:0006952">
    <property type="term" value="P:defense response"/>
    <property type="evidence" value="ECO:0007669"/>
    <property type="project" value="UniProtKB-KW"/>
</dbReference>
<feature type="domain" description="EGF-like" evidence="4 6">
    <location>
        <begin position="375"/>
        <end position="386"/>
    </location>
</feature>
<feature type="chain" id="PRO_5005538628" description="Chitinase" evidence="3">
    <location>
        <begin position="20"/>
        <end position="652"/>
    </location>
</feature>
<feature type="domain" description="EGF-like" evidence="4 6">
    <location>
        <begin position="235"/>
        <end position="246"/>
    </location>
</feature>
<dbReference type="InterPro" id="IPR000742">
    <property type="entry name" value="EGF"/>
</dbReference>
<feature type="domain" description="Glycoside hydrolase family 19 catalytic" evidence="5">
    <location>
        <begin position="554"/>
        <end position="564"/>
    </location>
</feature>
<dbReference type="InterPro" id="IPR023346">
    <property type="entry name" value="Lysozyme-like_dom_sf"/>
</dbReference>
<dbReference type="InterPro" id="IPR000726">
    <property type="entry name" value="Glyco_hydro_19_cat"/>
</dbReference>
<evidence type="ECO:0000259" key="6">
    <source>
        <dbReference type="PROSITE" id="PS01186"/>
    </source>
</evidence>
<dbReference type="SUPFAM" id="SSF53955">
    <property type="entry name" value="Lysozyme-like"/>
    <property type="match status" value="1"/>
</dbReference>
<dbReference type="Pfam" id="PF00182">
    <property type="entry name" value="Glyco_hydro_19"/>
    <property type="match status" value="1"/>
</dbReference>
<organism evidence="7 8">
    <name type="scientific">Sphaeroforma arctica JP610</name>
    <dbReference type="NCBI Taxonomy" id="667725"/>
    <lineage>
        <taxon>Eukaryota</taxon>
        <taxon>Ichthyosporea</taxon>
        <taxon>Ichthyophonida</taxon>
        <taxon>Sphaeroforma</taxon>
    </lineage>
</organism>